<protein>
    <submittedName>
        <fullName evidence="2">Uncharacterized protein</fullName>
    </submittedName>
</protein>
<dbReference type="OMA" id="VRCNEID"/>
<dbReference type="EnsemblPlants" id="TraesCS7D02G148500.1">
    <property type="protein sequence ID" value="TraesCS7D02G148500.1"/>
    <property type="gene ID" value="TraesCS7D02G148500"/>
</dbReference>
<dbReference type="Pfam" id="PF03004">
    <property type="entry name" value="Transposase_24"/>
    <property type="match status" value="1"/>
</dbReference>
<dbReference type="InterPro" id="IPR004252">
    <property type="entry name" value="Probable_transposase_24"/>
</dbReference>
<feature type="region of interest" description="Disordered" evidence="1">
    <location>
        <begin position="19"/>
        <end position="53"/>
    </location>
</feature>
<evidence type="ECO:0000313" key="2">
    <source>
        <dbReference type="EnsemblPlants" id="TraesCS7D02G148500.1"/>
    </source>
</evidence>
<dbReference type="PANTHER" id="PTHR33144:SF16">
    <property type="entry name" value="OS02G0129000 PROTEIN"/>
    <property type="match status" value="1"/>
</dbReference>
<evidence type="ECO:0000256" key="1">
    <source>
        <dbReference type="SAM" id="MobiDB-lite"/>
    </source>
</evidence>
<feature type="compositionally biased region" description="Basic and acidic residues" evidence="1">
    <location>
        <begin position="20"/>
        <end position="42"/>
    </location>
</feature>
<dbReference type="Gramene" id="TraesCS7D02G148500.1">
    <property type="protein sequence ID" value="TraesCS7D02G148500.1"/>
    <property type="gene ID" value="TraesCS7D02G148500"/>
</dbReference>
<feature type="compositionally biased region" description="Polar residues" evidence="1">
    <location>
        <begin position="408"/>
        <end position="429"/>
    </location>
</feature>
<dbReference type="OrthoDB" id="617512at2759"/>
<feature type="compositionally biased region" description="Polar residues" evidence="1">
    <location>
        <begin position="489"/>
        <end position="506"/>
    </location>
</feature>
<dbReference type="Proteomes" id="UP000019116">
    <property type="component" value="Chromosome 7D"/>
</dbReference>
<evidence type="ECO:0000313" key="3">
    <source>
        <dbReference type="Proteomes" id="UP000019116"/>
    </source>
</evidence>
<organism evidence="2">
    <name type="scientific">Triticum aestivum</name>
    <name type="common">Wheat</name>
    <dbReference type="NCBI Taxonomy" id="4565"/>
    <lineage>
        <taxon>Eukaryota</taxon>
        <taxon>Viridiplantae</taxon>
        <taxon>Streptophyta</taxon>
        <taxon>Embryophyta</taxon>
        <taxon>Tracheophyta</taxon>
        <taxon>Spermatophyta</taxon>
        <taxon>Magnoliopsida</taxon>
        <taxon>Liliopsida</taxon>
        <taxon>Poales</taxon>
        <taxon>Poaceae</taxon>
        <taxon>BOP clade</taxon>
        <taxon>Pooideae</taxon>
        <taxon>Triticodae</taxon>
        <taxon>Triticeae</taxon>
        <taxon>Triticinae</taxon>
        <taxon>Triticum</taxon>
    </lineage>
</organism>
<feature type="region of interest" description="Disordered" evidence="1">
    <location>
        <begin position="489"/>
        <end position="527"/>
    </location>
</feature>
<dbReference type="AlphaFoldDB" id="A0A3B6TL07"/>
<feature type="compositionally biased region" description="Low complexity" evidence="1">
    <location>
        <begin position="516"/>
        <end position="527"/>
    </location>
</feature>
<keyword evidence="3" id="KW-1185">Reference proteome</keyword>
<reference evidence="2" key="2">
    <citation type="submission" date="2018-10" db="UniProtKB">
        <authorList>
            <consortium name="EnsemblPlants"/>
        </authorList>
    </citation>
    <scope>IDENTIFICATION</scope>
</reference>
<feature type="region of interest" description="Disordered" evidence="1">
    <location>
        <begin position="196"/>
        <end position="224"/>
    </location>
</feature>
<feature type="compositionally biased region" description="Basic and acidic residues" evidence="1">
    <location>
        <begin position="214"/>
        <end position="224"/>
    </location>
</feature>
<accession>A0A3B6TL07</accession>
<dbReference type="Gramene" id="TraesCS7D03G0332800.1">
    <property type="protein sequence ID" value="TraesCS7D03G0332800.1.CDS"/>
    <property type="gene ID" value="TraesCS7D03G0332800"/>
</dbReference>
<feature type="region of interest" description="Disordered" evidence="1">
    <location>
        <begin position="362"/>
        <end position="454"/>
    </location>
</feature>
<name>A0A3B6TL07_WHEAT</name>
<proteinExistence type="predicted"/>
<dbReference type="PANTHER" id="PTHR33144">
    <property type="entry name" value="OS10G0409366 PROTEIN-RELATED"/>
    <property type="match status" value="1"/>
</dbReference>
<dbReference type="SMR" id="A0A3B6TL07"/>
<feature type="compositionally biased region" description="Polar residues" evidence="1">
    <location>
        <begin position="196"/>
        <end position="210"/>
    </location>
</feature>
<sequence>MSGTRINVVESNEEYMMEEQIEHHNSAAKDVESSDVHERTTNDEEGFTDCDDARVDENEDGKRIMVRCNEIDQPIGKEAKHLGDFLGLVARNGSLCCLSYKDWRMLKTKTNVKAILDQVKMRFLYPPRMEKYILKVIGDRWRQHKSDLKAMYFEEKKSTEANYNNKPKSVTPDQWRSLVNHWTTQKVKGISATNRNNCSMRKSTHTSGTKSFPRKREEMKDADPEKKYPHRAHLFMHTHKPKTCKNKIIDAHVEELKDIMDKNPELADNSGGKTAWRGDALNKVLGDDKPGHVHGLGLVPNPKKLFDVSTSRVFQNTHFTSVEDTPNEDMLAFRVEMEKLYQVNKNQDAKIMELEEKLRRMERQPNQEISDPMATIGLEPSVDGHNSNRKRVLAPPVDGLQLVKKRSNNLQNKPSGSNNADLQPSNKNSVSDKNKETMVHNGGSARQLEKCSTTHKNVVQNQETPHNFSAQQGEINSATHKNVVQNKETSLENVSARQADKNSAANKRTKKTTKGANASSKSAQSGSLSWLGASELPAGTKVFLKSLKNHNKDVALATIVSCDPNFKLDGDEIRNEFWAVHVDMALVKTENLVRSRKNCTTLGNAEKTKIAWPSTFIQKING</sequence>
<reference evidence="2" key="1">
    <citation type="submission" date="2018-08" db="EMBL/GenBank/DDBJ databases">
        <authorList>
            <person name="Rossello M."/>
        </authorList>
    </citation>
    <scope>NUCLEOTIDE SEQUENCE [LARGE SCALE GENOMIC DNA]</scope>
    <source>
        <strain evidence="2">cv. Chinese Spring</strain>
    </source>
</reference>